<gene>
    <name evidence="1" type="ORF">Pyn_22369</name>
</gene>
<dbReference type="AlphaFoldDB" id="A0A314XSU7"/>
<dbReference type="Proteomes" id="UP000250321">
    <property type="component" value="Unassembled WGS sequence"/>
</dbReference>
<accession>A0A314XSU7</accession>
<evidence type="ECO:0000313" key="2">
    <source>
        <dbReference type="Proteomes" id="UP000250321"/>
    </source>
</evidence>
<evidence type="ECO:0000313" key="1">
    <source>
        <dbReference type="EMBL" id="PQP95656.1"/>
    </source>
</evidence>
<reference evidence="1 2" key="1">
    <citation type="submission" date="2018-02" db="EMBL/GenBank/DDBJ databases">
        <title>Draft genome of wild Prunus yedoensis var. nudiflora.</title>
        <authorList>
            <person name="Baek S."/>
            <person name="Kim J.-H."/>
            <person name="Choi K."/>
            <person name="Kim G.-B."/>
            <person name="Cho A."/>
            <person name="Jang H."/>
            <person name="Shin C.-H."/>
            <person name="Yu H.-J."/>
            <person name="Mun J.-H."/>
        </authorList>
    </citation>
    <scope>NUCLEOTIDE SEQUENCE [LARGE SCALE GENOMIC DNA]</scope>
    <source>
        <strain evidence="2">cv. Jeju island</strain>
        <tissue evidence="1">Leaf</tissue>
    </source>
</reference>
<protein>
    <submittedName>
        <fullName evidence="1">Uncharacterized protein</fullName>
    </submittedName>
</protein>
<keyword evidence="2" id="KW-1185">Reference proteome</keyword>
<dbReference type="EMBL" id="PJQY01002210">
    <property type="protein sequence ID" value="PQP95656.1"/>
    <property type="molecule type" value="Genomic_DNA"/>
</dbReference>
<sequence>MELPEIRQGLVLASSSESGRARTVTCIHSILCFAEFGGECRNYGGFQKLIGVRKGREFLTHYKGVMGLKCGSNLRPLICKSSEDSRKHCLLLLKTKMSGRADPRDVDMQ</sequence>
<comment type="caution">
    <text evidence="1">The sequence shown here is derived from an EMBL/GenBank/DDBJ whole genome shotgun (WGS) entry which is preliminary data.</text>
</comment>
<organism evidence="1 2">
    <name type="scientific">Prunus yedoensis var. nudiflora</name>
    <dbReference type="NCBI Taxonomy" id="2094558"/>
    <lineage>
        <taxon>Eukaryota</taxon>
        <taxon>Viridiplantae</taxon>
        <taxon>Streptophyta</taxon>
        <taxon>Embryophyta</taxon>
        <taxon>Tracheophyta</taxon>
        <taxon>Spermatophyta</taxon>
        <taxon>Magnoliopsida</taxon>
        <taxon>eudicotyledons</taxon>
        <taxon>Gunneridae</taxon>
        <taxon>Pentapetalae</taxon>
        <taxon>rosids</taxon>
        <taxon>fabids</taxon>
        <taxon>Rosales</taxon>
        <taxon>Rosaceae</taxon>
        <taxon>Amygdaloideae</taxon>
        <taxon>Amygdaleae</taxon>
        <taxon>Prunus</taxon>
    </lineage>
</organism>
<proteinExistence type="predicted"/>
<name>A0A314XSU7_PRUYE</name>